<dbReference type="Pfam" id="PF04239">
    <property type="entry name" value="DUF421"/>
    <property type="match status" value="1"/>
</dbReference>
<evidence type="ECO:0000256" key="5">
    <source>
        <dbReference type="ARBA" id="ARBA00022989"/>
    </source>
</evidence>
<organism evidence="10 11">
    <name type="scientific">Weissella viridescens</name>
    <name type="common">Lactobacillus viridescens</name>
    <dbReference type="NCBI Taxonomy" id="1629"/>
    <lineage>
        <taxon>Bacteria</taxon>
        <taxon>Bacillati</taxon>
        <taxon>Bacillota</taxon>
        <taxon>Bacilli</taxon>
        <taxon>Lactobacillales</taxon>
        <taxon>Lactobacillaceae</taxon>
        <taxon>Weissella</taxon>
    </lineage>
</organism>
<feature type="domain" description="YetF C-terminal" evidence="8">
    <location>
        <begin position="84"/>
        <end position="200"/>
    </location>
</feature>
<evidence type="ECO:0000256" key="4">
    <source>
        <dbReference type="ARBA" id="ARBA00022692"/>
    </source>
</evidence>
<keyword evidence="3" id="KW-1003">Cell membrane</keyword>
<comment type="subcellular location">
    <subcellularLocation>
        <location evidence="1">Cell membrane</location>
        <topology evidence="1">Multi-pass membrane protein</topology>
    </subcellularLocation>
</comment>
<dbReference type="InterPro" id="IPR048454">
    <property type="entry name" value="YetF_N"/>
</dbReference>
<name>A0A380P359_WEIVI</name>
<evidence type="ECO:0000259" key="8">
    <source>
        <dbReference type="Pfam" id="PF04239"/>
    </source>
</evidence>
<dbReference type="Gene3D" id="3.30.240.20">
    <property type="entry name" value="bsu07140 like domains"/>
    <property type="match status" value="2"/>
</dbReference>
<dbReference type="GO" id="GO:0005886">
    <property type="term" value="C:plasma membrane"/>
    <property type="evidence" value="ECO:0007669"/>
    <property type="project" value="UniProtKB-SubCell"/>
</dbReference>
<keyword evidence="4 7" id="KW-0812">Transmembrane</keyword>
<evidence type="ECO:0000256" key="2">
    <source>
        <dbReference type="ARBA" id="ARBA00006448"/>
    </source>
</evidence>
<protein>
    <submittedName>
        <fullName evidence="10">Protein of uncharacterized function (DUF421)</fullName>
    </submittedName>
</protein>
<feature type="domain" description="YetF-like N-terminal transmembrane" evidence="9">
    <location>
        <begin position="4"/>
        <end position="77"/>
    </location>
</feature>
<gene>
    <name evidence="10" type="primary">yetF</name>
    <name evidence="10" type="ORF">NCTC13645_01553</name>
</gene>
<dbReference type="InterPro" id="IPR007353">
    <property type="entry name" value="DUF421"/>
</dbReference>
<reference evidence="10 11" key="1">
    <citation type="submission" date="2018-06" db="EMBL/GenBank/DDBJ databases">
        <authorList>
            <consortium name="Pathogen Informatics"/>
            <person name="Doyle S."/>
        </authorList>
    </citation>
    <scope>NUCLEOTIDE SEQUENCE [LARGE SCALE GENOMIC DNA]</scope>
    <source>
        <strain evidence="10 11">NCTC13645</strain>
    </source>
</reference>
<dbReference type="STRING" id="1629.IV50_GL000333"/>
<dbReference type="EMBL" id="UHIV01000004">
    <property type="protein sequence ID" value="SUP59298.1"/>
    <property type="molecule type" value="Genomic_DNA"/>
</dbReference>
<sequence>MGDYSDIIVKLAVGIVALIIQINILGKGNLAPISAMDQVQNYALGGIIGGVIYNKDISTLQFIMVLIIWTFLVLLLKVAKEYSYTIRTIIDGRPIVVIRRGEIQMDTVMRIGLSANELMFKLRSSGFDEIQQVKLATLEQNGQLTINKYGEEDTKYPIIQDGQINVGLLDVVDVDEEWVEKQVEAQYPDKTVDDVYLGELIHGEVNLYLFPEAGSEKKISKRKQSKFKLAY</sequence>
<dbReference type="InterPro" id="IPR023090">
    <property type="entry name" value="UPF0702_alpha/beta_dom_sf"/>
</dbReference>
<dbReference type="Proteomes" id="UP000254621">
    <property type="component" value="Unassembled WGS sequence"/>
</dbReference>
<evidence type="ECO:0000313" key="11">
    <source>
        <dbReference type="Proteomes" id="UP000254621"/>
    </source>
</evidence>
<dbReference type="PANTHER" id="PTHR34582">
    <property type="entry name" value="UPF0702 TRANSMEMBRANE PROTEIN YCAP"/>
    <property type="match status" value="1"/>
</dbReference>
<evidence type="ECO:0000256" key="1">
    <source>
        <dbReference type="ARBA" id="ARBA00004651"/>
    </source>
</evidence>
<evidence type="ECO:0000256" key="7">
    <source>
        <dbReference type="SAM" id="Phobius"/>
    </source>
</evidence>
<evidence type="ECO:0000313" key="10">
    <source>
        <dbReference type="EMBL" id="SUP59298.1"/>
    </source>
</evidence>
<evidence type="ECO:0000256" key="6">
    <source>
        <dbReference type="ARBA" id="ARBA00023136"/>
    </source>
</evidence>
<dbReference type="Pfam" id="PF20730">
    <property type="entry name" value="YetF_N"/>
    <property type="match status" value="1"/>
</dbReference>
<keyword evidence="6 7" id="KW-0472">Membrane</keyword>
<dbReference type="PANTHER" id="PTHR34582:SF6">
    <property type="entry name" value="UPF0702 TRANSMEMBRANE PROTEIN YCAP"/>
    <property type="match status" value="1"/>
</dbReference>
<proteinExistence type="inferred from homology"/>
<evidence type="ECO:0000256" key="3">
    <source>
        <dbReference type="ARBA" id="ARBA00022475"/>
    </source>
</evidence>
<feature type="transmembrane region" description="Helical" evidence="7">
    <location>
        <begin position="60"/>
        <end position="79"/>
    </location>
</feature>
<dbReference type="AlphaFoldDB" id="A0A380P359"/>
<evidence type="ECO:0000259" key="9">
    <source>
        <dbReference type="Pfam" id="PF20730"/>
    </source>
</evidence>
<feature type="transmembrane region" description="Helical" evidence="7">
    <location>
        <begin position="7"/>
        <end position="26"/>
    </location>
</feature>
<comment type="similarity">
    <text evidence="2">Belongs to the UPF0702 family.</text>
</comment>
<accession>A0A380P359</accession>
<keyword evidence="5 7" id="KW-1133">Transmembrane helix</keyword>